<feature type="domain" description="DNA methylase N-4/N-6" evidence="4">
    <location>
        <begin position="61"/>
        <end position="194"/>
    </location>
</feature>
<evidence type="ECO:0000256" key="2">
    <source>
        <dbReference type="ARBA" id="ARBA00022679"/>
    </source>
</evidence>
<dbReference type="EMBL" id="AUZX01011651">
    <property type="protein sequence ID" value="EQD42608.1"/>
    <property type="molecule type" value="Genomic_DNA"/>
</dbReference>
<dbReference type="InterPro" id="IPR029063">
    <property type="entry name" value="SAM-dependent_MTases_sf"/>
</dbReference>
<dbReference type="GO" id="GO:0032259">
    <property type="term" value="P:methylation"/>
    <property type="evidence" value="ECO:0007669"/>
    <property type="project" value="UniProtKB-KW"/>
</dbReference>
<protein>
    <submittedName>
        <fullName evidence="5">Hemagglutinin associated protein</fullName>
    </submittedName>
</protein>
<keyword evidence="1" id="KW-0489">Methyltransferase</keyword>
<feature type="region of interest" description="Disordered" evidence="3">
    <location>
        <begin position="1"/>
        <end position="30"/>
    </location>
</feature>
<dbReference type="Pfam" id="PF01555">
    <property type="entry name" value="N6_N4_Mtase"/>
    <property type="match status" value="1"/>
</dbReference>
<sequence length="205" mass="23720">MSLDSLLDHGLPFNPAPNQESRNSLAEKPHEPTLEVRSVPKATITQQDVLIFLRTLPAESIDLIITDPAYSGMNQHLLLGRGRIVGNYQEKGENRWFEEFHDTPENYGQFLSECKRVLKNDRHLFLMFDSFSMLSLGAMVRDFFNVKNIITWDKVNIGMGHYFRRQTEFILFASKGKRPVTRRDIPDIWKNQKDLPAVLSDAKDR</sequence>
<evidence type="ECO:0000256" key="1">
    <source>
        <dbReference type="ARBA" id="ARBA00022603"/>
    </source>
</evidence>
<evidence type="ECO:0000313" key="5">
    <source>
        <dbReference type="EMBL" id="EQD42608.1"/>
    </source>
</evidence>
<proteinExistence type="predicted"/>
<gene>
    <name evidence="5" type="ORF">B1A_15870</name>
</gene>
<accession>T0ZC19</accession>
<dbReference type="Gene3D" id="3.40.50.150">
    <property type="entry name" value="Vaccinia Virus protein VP39"/>
    <property type="match status" value="1"/>
</dbReference>
<dbReference type="AlphaFoldDB" id="T0ZC19"/>
<dbReference type="SUPFAM" id="SSF53335">
    <property type="entry name" value="S-adenosyl-L-methionine-dependent methyltransferases"/>
    <property type="match status" value="1"/>
</dbReference>
<evidence type="ECO:0000256" key="3">
    <source>
        <dbReference type="SAM" id="MobiDB-lite"/>
    </source>
</evidence>
<dbReference type="GO" id="GO:0003677">
    <property type="term" value="F:DNA binding"/>
    <property type="evidence" value="ECO:0007669"/>
    <property type="project" value="InterPro"/>
</dbReference>
<keyword evidence="2" id="KW-0808">Transferase</keyword>
<dbReference type="GO" id="GO:0008170">
    <property type="term" value="F:N-methyltransferase activity"/>
    <property type="evidence" value="ECO:0007669"/>
    <property type="project" value="InterPro"/>
</dbReference>
<comment type="caution">
    <text evidence="5">The sequence shown here is derived from an EMBL/GenBank/DDBJ whole genome shotgun (WGS) entry which is preliminary data.</text>
</comment>
<name>T0ZC19_9ZZZZ</name>
<dbReference type="InterPro" id="IPR002941">
    <property type="entry name" value="DNA_methylase_N4/N6"/>
</dbReference>
<feature type="non-terminal residue" evidence="5">
    <location>
        <position position="205"/>
    </location>
</feature>
<evidence type="ECO:0000259" key="4">
    <source>
        <dbReference type="Pfam" id="PF01555"/>
    </source>
</evidence>
<organism evidence="5">
    <name type="scientific">mine drainage metagenome</name>
    <dbReference type="NCBI Taxonomy" id="410659"/>
    <lineage>
        <taxon>unclassified sequences</taxon>
        <taxon>metagenomes</taxon>
        <taxon>ecological metagenomes</taxon>
    </lineage>
</organism>
<reference evidence="5" key="1">
    <citation type="submission" date="2013-08" db="EMBL/GenBank/DDBJ databases">
        <authorList>
            <person name="Mendez C."/>
            <person name="Richter M."/>
            <person name="Ferrer M."/>
            <person name="Sanchez J."/>
        </authorList>
    </citation>
    <scope>NUCLEOTIDE SEQUENCE</scope>
</reference>
<reference evidence="5" key="2">
    <citation type="journal article" date="2014" name="ISME J.">
        <title>Microbial stratification in low pH oxic and suboxic macroscopic growths along an acid mine drainage.</title>
        <authorList>
            <person name="Mendez-Garcia C."/>
            <person name="Mesa V."/>
            <person name="Sprenger R.R."/>
            <person name="Richter M."/>
            <person name="Diez M.S."/>
            <person name="Solano J."/>
            <person name="Bargiela R."/>
            <person name="Golyshina O.V."/>
            <person name="Manteca A."/>
            <person name="Ramos J.L."/>
            <person name="Gallego J.R."/>
            <person name="Llorente I."/>
            <person name="Martins Dos Santos V.A."/>
            <person name="Jensen O.N."/>
            <person name="Pelaez A.I."/>
            <person name="Sanchez J."/>
            <person name="Ferrer M."/>
        </authorList>
    </citation>
    <scope>NUCLEOTIDE SEQUENCE</scope>
</reference>